<evidence type="ECO:0000256" key="7">
    <source>
        <dbReference type="SAM" id="Phobius"/>
    </source>
</evidence>
<feature type="transmembrane region" description="Helical" evidence="7">
    <location>
        <begin position="71"/>
        <end position="91"/>
    </location>
</feature>
<dbReference type="InterPro" id="IPR036259">
    <property type="entry name" value="MFS_trans_sf"/>
</dbReference>
<evidence type="ECO:0000256" key="4">
    <source>
        <dbReference type="ARBA" id="ARBA00022989"/>
    </source>
</evidence>
<evidence type="ECO:0000313" key="11">
    <source>
        <dbReference type="Proteomes" id="UP000050497"/>
    </source>
</evidence>
<sequence length="431" mass="45151">MVEGERPVGRTGAGPETAPGRMRAMTRGTVVAVLAALIATYMISQFQRSAIGVIGPDLARELALDASRLGFLSSAFFLSFALAQIPVGIAIDRYGARATLIVSAAIALAGSLLFAMAQTGTGLIAARALIGLGCSSFFMGPLAIYARRFPPERFAILTSLTLGAGSLGTLVATAPLAAVSAWIGWRGAFFGMAGLTALIILAVMVSLPVRRSSEEPARESWAEAVKGVGEALRVRSFWQVFALHATTYSAFACIVGLWAGPWLSDVYGAGLQERGNLILIAAAAQIIGIFAWGAADRWFRSYRRQALTGGIIATGLLLVAGLVQLEGFALTAWLILFGFAFGYVPIVTSHGKALFPQRLTGRGITLMNIATMGGVFVSQALTGLLVAQFSPDPAGGYPAQAYHAVFLALAGALALALVFYSRAIDPHPSRP</sequence>
<feature type="transmembrane region" description="Helical" evidence="7">
    <location>
        <begin position="157"/>
        <end position="183"/>
    </location>
</feature>
<evidence type="ECO:0000256" key="2">
    <source>
        <dbReference type="ARBA" id="ARBA00022475"/>
    </source>
</evidence>
<evidence type="ECO:0000259" key="8">
    <source>
        <dbReference type="PROSITE" id="PS50850"/>
    </source>
</evidence>
<dbReference type="Proteomes" id="UP000050497">
    <property type="component" value="Unassembled WGS sequence"/>
</dbReference>
<feature type="transmembrane region" description="Helical" evidence="7">
    <location>
        <begin position="369"/>
        <end position="389"/>
    </location>
</feature>
<evidence type="ECO:0000256" key="6">
    <source>
        <dbReference type="SAM" id="MobiDB-lite"/>
    </source>
</evidence>
<dbReference type="InterPro" id="IPR050189">
    <property type="entry name" value="MFS_Efflux_Transporters"/>
</dbReference>
<dbReference type="Gene3D" id="1.20.1250.20">
    <property type="entry name" value="MFS general substrate transporter like domains"/>
    <property type="match status" value="1"/>
</dbReference>
<reference evidence="10 12" key="2">
    <citation type="submission" date="2016-08" db="EMBL/GenBank/DDBJ databases">
        <authorList>
            <person name="Varghese N."/>
            <person name="Submissions Spin"/>
        </authorList>
    </citation>
    <scope>NUCLEOTIDE SEQUENCE [LARGE SCALE GENOMIC DNA]</scope>
    <source>
        <strain evidence="10 12">HL-109</strain>
    </source>
</reference>
<keyword evidence="2" id="KW-1003">Cell membrane</keyword>
<feature type="transmembrane region" description="Helical" evidence="7">
    <location>
        <begin position="306"/>
        <end position="324"/>
    </location>
</feature>
<keyword evidence="3 7" id="KW-0812">Transmembrane</keyword>
<feature type="transmembrane region" description="Helical" evidence="7">
    <location>
        <begin position="330"/>
        <end position="348"/>
    </location>
</feature>
<feature type="transmembrane region" description="Helical" evidence="7">
    <location>
        <begin position="241"/>
        <end position="263"/>
    </location>
</feature>
<keyword evidence="12" id="KW-1185">Reference proteome</keyword>
<dbReference type="AlphaFoldDB" id="A0A0P7XAF8"/>
<dbReference type="PANTHER" id="PTHR43124">
    <property type="entry name" value="PURINE EFFLUX PUMP PBUE"/>
    <property type="match status" value="1"/>
</dbReference>
<dbReference type="PROSITE" id="PS50850">
    <property type="entry name" value="MFS"/>
    <property type="match status" value="1"/>
</dbReference>
<dbReference type="InterPro" id="IPR020846">
    <property type="entry name" value="MFS_dom"/>
</dbReference>
<organism evidence="9 11">
    <name type="scientific">Saliniramus fredricksonii</name>
    <dbReference type="NCBI Taxonomy" id="1653334"/>
    <lineage>
        <taxon>Bacteria</taxon>
        <taxon>Pseudomonadati</taxon>
        <taxon>Pseudomonadota</taxon>
        <taxon>Alphaproteobacteria</taxon>
        <taxon>Hyphomicrobiales</taxon>
        <taxon>Salinarimonadaceae</taxon>
        <taxon>Saliniramus</taxon>
    </lineage>
</organism>
<feature type="domain" description="Major facilitator superfamily (MFS) profile" evidence="8">
    <location>
        <begin position="33"/>
        <end position="428"/>
    </location>
</feature>
<dbReference type="Pfam" id="PF07690">
    <property type="entry name" value="MFS_1"/>
    <property type="match status" value="1"/>
</dbReference>
<dbReference type="STRING" id="1653334.GA0071312_0562"/>
<dbReference type="Proteomes" id="UP000182800">
    <property type="component" value="Unassembled WGS sequence"/>
</dbReference>
<protein>
    <submittedName>
        <fullName evidence="9">Major Facilitator Superfamily</fullName>
    </submittedName>
    <submittedName>
        <fullName evidence="10">Predicted arabinose efflux permease, MFS family</fullName>
    </submittedName>
</protein>
<dbReference type="GO" id="GO:0005886">
    <property type="term" value="C:plasma membrane"/>
    <property type="evidence" value="ECO:0007669"/>
    <property type="project" value="UniProtKB-SubCell"/>
</dbReference>
<evidence type="ECO:0000313" key="10">
    <source>
        <dbReference type="EMBL" id="SCC78912.1"/>
    </source>
</evidence>
<keyword evidence="5 7" id="KW-0472">Membrane</keyword>
<name>A0A0P7XAF8_9HYPH</name>
<feature type="transmembrane region" description="Helical" evidence="7">
    <location>
        <begin position="98"/>
        <end position="117"/>
    </location>
</feature>
<keyword evidence="4 7" id="KW-1133">Transmembrane helix</keyword>
<accession>A0A0P7XAF8</accession>
<evidence type="ECO:0000313" key="9">
    <source>
        <dbReference type="EMBL" id="KPQ12230.1"/>
    </source>
</evidence>
<gene>
    <name evidence="10" type="ORF">GA0071312_0562</name>
    <name evidence="9" type="ORF">HLUCCO17_03430</name>
</gene>
<reference evidence="9 11" key="1">
    <citation type="submission" date="2015-09" db="EMBL/GenBank/DDBJ databases">
        <title>Identification and resolution of microdiversity through metagenomic sequencing of parallel consortia.</title>
        <authorList>
            <person name="Nelson W.C."/>
            <person name="Romine M.F."/>
            <person name="Lindemann S.R."/>
        </authorList>
    </citation>
    <scope>NUCLEOTIDE SEQUENCE [LARGE SCALE GENOMIC DNA]</scope>
    <source>
        <strain evidence="9">HL-109</strain>
    </source>
</reference>
<evidence type="ECO:0000256" key="1">
    <source>
        <dbReference type="ARBA" id="ARBA00004651"/>
    </source>
</evidence>
<evidence type="ECO:0000256" key="3">
    <source>
        <dbReference type="ARBA" id="ARBA00022692"/>
    </source>
</evidence>
<dbReference type="InterPro" id="IPR011701">
    <property type="entry name" value="MFS"/>
</dbReference>
<dbReference type="SUPFAM" id="SSF103473">
    <property type="entry name" value="MFS general substrate transporter"/>
    <property type="match status" value="1"/>
</dbReference>
<proteinExistence type="predicted"/>
<dbReference type="GO" id="GO:0022857">
    <property type="term" value="F:transmembrane transporter activity"/>
    <property type="evidence" value="ECO:0007669"/>
    <property type="project" value="InterPro"/>
</dbReference>
<feature type="transmembrane region" description="Helical" evidence="7">
    <location>
        <begin position="123"/>
        <end position="145"/>
    </location>
</feature>
<dbReference type="PANTHER" id="PTHR43124:SF3">
    <property type="entry name" value="CHLORAMPHENICOL EFFLUX PUMP RV0191"/>
    <property type="match status" value="1"/>
</dbReference>
<evidence type="ECO:0000313" key="12">
    <source>
        <dbReference type="Proteomes" id="UP000182800"/>
    </source>
</evidence>
<comment type="subcellular location">
    <subcellularLocation>
        <location evidence="1">Cell membrane</location>
        <topology evidence="1">Multi-pass membrane protein</topology>
    </subcellularLocation>
</comment>
<feature type="region of interest" description="Disordered" evidence="6">
    <location>
        <begin position="1"/>
        <end position="21"/>
    </location>
</feature>
<feature type="transmembrane region" description="Helical" evidence="7">
    <location>
        <begin position="275"/>
        <end position="294"/>
    </location>
</feature>
<dbReference type="EMBL" id="FMBM01000001">
    <property type="protein sequence ID" value="SCC78912.1"/>
    <property type="molecule type" value="Genomic_DNA"/>
</dbReference>
<dbReference type="EMBL" id="LJSX01000003">
    <property type="protein sequence ID" value="KPQ12230.1"/>
    <property type="molecule type" value="Genomic_DNA"/>
</dbReference>
<feature type="transmembrane region" description="Helical" evidence="7">
    <location>
        <begin position="30"/>
        <end position="51"/>
    </location>
</feature>
<feature type="transmembrane region" description="Helical" evidence="7">
    <location>
        <begin position="189"/>
        <end position="209"/>
    </location>
</feature>
<feature type="transmembrane region" description="Helical" evidence="7">
    <location>
        <begin position="401"/>
        <end position="420"/>
    </location>
</feature>
<comment type="caution">
    <text evidence="9">The sequence shown here is derived from an EMBL/GenBank/DDBJ whole genome shotgun (WGS) entry which is preliminary data.</text>
</comment>
<evidence type="ECO:0000256" key="5">
    <source>
        <dbReference type="ARBA" id="ARBA00023136"/>
    </source>
</evidence>